<gene>
    <name evidence="1" type="ORF">DesU5LDRAFT_2938</name>
</gene>
<name>I2Q475_9BACT</name>
<dbReference type="eggNOG" id="ENOG5033S1E">
    <property type="taxonomic scope" value="Bacteria"/>
</dbReference>
<dbReference type="HOGENOM" id="CLU_1281487_0_0_7"/>
<organism evidence="1">
    <name type="scientific">Desulfovibrio sp. U5L</name>
    <dbReference type="NCBI Taxonomy" id="596152"/>
    <lineage>
        <taxon>Bacteria</taxon>
        <taxon>Pseudomonadati</taxon>
        <taxon>Thermodesulfobacteriota</taxon>
        <taxon>Desulfovibrionia</taxon>
        <taxon>Desulfovibrionales</taxon>
        <taxon>Desulfovibrionaceae</taxon>
        <taxon>Desulfovibrio</taxon>
    </lineage>
</organism>
<evidence type="ECO:0000313" key="1">
    <source>
        <dbReference type="EMBL" id="EIG54581.1"/>
    </source>
</evidence>
<reference evidence="1" key="1">
    <citation type="submission" date="2011-11" db="EMBL/GenBank/DDBJ databases">
        <title>Improved High-Quality Draft sequence of Desulfovibrio sp. U5L.</title>
        <authorList>
            <consortium name="US DOE Joint Genome Institute"/>
            <person name="Lucas S."/>
            <person name="Han J."/>
            <person name="Lapidus A."/>
            <person name="Cheng J.-F."/>
            <person name="Goodwin L."/>
            <person name="Pitluck S."/>
            <person name="Peters L."/>
            <person name="Ovchinnikova G."/>
            <person name="Held B."/>
            <person name="Detter J.C."/>
            <person name="Han C."/>
            <person name="Tapia R."/>
            <person name="Land M."/>
            <person name="Hauser L."/>
            <person name="Kyrpides N."/>
            <person name="Ivanova N."/>
            <person name="Pagani I."/>
            <person name="Gabster J."/>
            <person name="Walker C."/>
            <person name="Stolyar S."/>
            <person name="Stahl D."/>
            <person name="Arkin A."/>
            <person name="Dehal P."/>
            <person name="Hazen T."/>
            <person name="Woyke T."/>
        </authorList>
    </citation>
    <scope>NUCLEOTIDE SEQUENCE [LARGE SCALE GENOMIC DNA]</scope>
    <source>
        <strain evidence="1">U5L</strain>
    </source>
</reference>
<dbReference type="EMBL" id="JH600068">
    <property type="protein sequence ID" value="EIG54581.1"/>
    <property type="molecule type" value="Genomic_DNA"/>
</dbReference>
<sequence length="215" mass="25484">MKIKIDKILCFSCGEIFENNNSSVFVCPFCDFEIKRPLYFKIYKNSHDSIYFGYIYRNAYENAYKKHNEIKVRFKLDEPSEALIFIGISILSGIIGNRSDALVMRVINKIKSYYIKFGKQIPKQAETIDEIKKLQLFIREFENKFGNLPDNVRTAIFEEMIGDEMDKNLKTDSQYGNMLNDRKKFRKELFAARKRLQKRQALNNVDMKDFWSNID</sequence>
<dbReference type="AlphaFoldDB" id="I2Q475"/>
<accession>I2Q475</accession>
<proteinExistence type="predicted"/>
<dbReference type="STRING" id="596152.DesU5LDRAFT_2938"/>
<protein>
    <submittedName>
        <fullName evidence="1">Uncharacterized protein</fullName>
    </submittedName>
</protein>